<dbReference type="HOGENOM" id="CLU_1400027_0_0_9"/>
<dbReference type="STRING" id="1246626.BleG1_2235"/>
<accession>A0A060M2N7</accession>
<dbReference type="OrthoDB" id="2917279at2"/>
<keyword evidence="2" id="KW-1185">Reference proteome</keyword>
<dbReference type="eggNOG" id="ENOG5030E20">
    <property type="taxonomic scope" value="Bacteria"/>
</dbReference>
<evidence type="ECO:0000313" key="2">
    <source>
        <dbReference type="Proteomes" id="UP000027142"/>
    </source>
</evidence>
<protein>
    <submittedName>
        <fullName evidence="1">Uncharacterized protein</fullName>
    </submittedName>
</protein>
<dbReference type="EMBL" id="CP003923">
    <property type="protein sequence ID" value="AIC94813.1"/>
    <property type="molecule type" value="Genomic_DNA"/>
</dbReference>
<evidence type="ECO:0000313" key="1">
    <source>
        <dbReference type="EMBL" id="AIC94813.1"/>
    </source>
</evidence>
<gene>
    <name evidence="1" type="ORF">BleG1_2235</name>
</gene>
<organism evidence="1 2">
    <name type="scientific">Shouchella lehensis G1</name>
    <dbReference type="NCBI Taxonomy" id="1246626"/>
    <lineage>
        <taxon>Bacteria</taxon>
        <taxon>Bacillati</taxon>
        <taxon>Bacillota</taxon>
        <taxon>Bacilli</taxon>
        <taxon>Bacillales</taxon>
        <taxon>Bacillaceae</taxon>
        <taxon>Shouchella</taxon>
    </lineage>
</organism>
<dbReference type="KEGG" id="ble:BleG1_2235"/>
<reference evidence="1 2" key="1">
    <citation type="journal article" date="2014" name="Gene">
        <title>A comparative genomic analysis of the alkalitolerant soil bacterium Bacillus lehensis G1.</title>
        <authorList>
            <person name="Noor Y.M."/>
            <person name="Samsulrizal N.H."/>
            <person name="Jema'on N.A."/>
            <person name="Low K.O."/>
            <person name="Ramli A.N."/>
            <person name="Alias N.I."/>
            <person name="Damis S.I."/>
            <person name="Fuzi S.F."/>
            <person name="Isa M.N."/>
            <person name="Murad A.M."/>
            <person name="Raih M.F."/>
            <person name="Bakar F.D."/>
            <person name="Najimudin N."/>
            <person name="Mahadi N.M."/>
            <person name="Illias R.M."/>
        </authorList>
    </citation>
    <scope>NUCLEOTIDE SEQUENCE [LARGE SCALE GENOMIC DNA]</scope>
    <source>
        <strain evidence="1 2">G1</strain>
    </source>
</reference>
<dbReference type="Proteomes" id="UP000027142">
    <property type="component" value="Chromosome"/>
</dbReference>
<sequence>MDQAYDLRQRSVEHALKKRKSLHLYIQHKEDALIIEQLIQSLSDYGYESFCVATPEAKARFRPKFQDQLLHPDVLQQSSSLRIDVCLFIQVEGEEVLRSADIPAILFLSANEERLITAYQLLKKHTPPRAYIIGSEIDSTKRNQQARLNLRETANRFLQIEVVDLGLVNKASASFTDAVYEAIGLLIKDWLLEK</sequence>
<dbReference type="PATRIC" id="fig|1246626.3.peg.2233"/>
<name>A0A060M2N7_9BACI</name>
<dbReference type="AlphaFoldDB" id="A0A060M2N7"/>
<proteinExistence type="predicted"/>
<dbReference type="RefSeq" id="WP_038480705.1">
    <property type="nucleotide sequence ID" value="NZ_CP003923.1"/>
</dbReference>